<evidence type="ECO:0000313" key="2">
    <source>
        <dbReference type="EMBL" id="MQY28527.1"/>
    </source>
</evidence>
<reference evidence="2 3" key="1">
    <citation type="submission" date="2019-10" db="EMBL/GenBank/DDBJ databases">
        <title>Nocardia macrotermitis sp. nov. and Nocardia aurantia sp. nov., isolated from the gut of fungus growing-termite Macrotermes natalensis.</title>
        <authorList>
            <person name="Benndorf R."/>
            <person name="Schwitalla J."/>
            <person name="Martin K."/>
            <person name="De Beer W."/>
            <person name="Kaster A.-K."/>
            <person name="Vollmers J."/>
            <person name="Poulsen M."/>
            <person name="Beemelmanns C."/>
        </authorList>
    </citation>
    <scope>NUCLEOTIDE SEQUENCE [LARGE SCALE GENOMIC DNA]</scope>
    <source>
        <strain evidence="2 3">RB56</strain>
    </source>
</reference>
<accession>A0A7K0DSL3</accession>
<dbReference type="AlphaFoldDB" id="A0A7K0DSL3"/>
<comment type="caution">
    <text evidence="2">The sequence shown here is derived from an EMBL/GenBank/DDBJ whole genome shotgun (WGS) entry which is preliminary data.</text>
</comment>
<keyword evidence="3" id="KW-1185">Reference proteome</keyword>
<protein>
    <recommendedName>
        <fullName evidence="1">Aminoglycoside phosphotransferase domain-containing protein</fullName>
    </recommendedName>
</protein>
<dbReference type="Pfam" id="PF01636">
    <property type="entry name" value="APH"/>
    <property type="match status" value="1"/>
</dbReference>
<dbReference type="SUPFAM" id="SSF56112">
    <property type="entry name" value="Protein kinase-like (PK-like)"/>
    <property type="match status" value="1"/>
</dbReference>
<dbReference type="Gene3D" id="3.90.1200.10">
    <property type="match status" value="1"/>
</dbReference>
<dbReference type="InterPro" id="IPR051678">
    <property type="entry name" value="AGP_Transferase"/>
</dbReference>
<evidence type="ECO:0000313" key="3">
    <source>
        <dbReference type="Proteomes" id="UP000431401"/>
    </source>
</evidence>
<dbReference type="EMBL" id="WEGI01000009">
    <property type="protein sequence ID" value="MQY28527.1"/>
    <property type="molecule type" value="Genomic_DNA"/>
</dbReference>
<dbReference type="InterPro" id="IPR011009">
    <property type="entry name" value="Kinase-like_dom_sf"/>
</dbReference>
<sequence length="287" mass="31982">MEVLLGRRIVGVASTESGFRSRTDLLALADGRRAMVRRHYRRADVRRHEWLATTLRARAAAEGIEMPRVTRSSPESDPTWSVFDALPGMPVDDELDSPRFPVLAWEMGAMLSDFAELPCEDLNLDETWTRPRFLAARADAWAECLLPTLSPAQYSELQTVLAGLPDLFEDRPAVLAHGDFVPGNILADGEKVGGVLDFDEVRRADPLYDVAWWAWSVSFAQAESFAAAWPAFLDGAGIDPSEPGLLPRIRALQVVRMVEMLAEHDLGPDPWRIVHSRLLRTLSWVAA</sequence>
<dbReference type="Proteomes" id="UP000431401">
    <property type="component" value="Unassembled WGS sequence"/>
</dbReference>
<evidence type="ECO:0000259" key="1">
    <source>
        <dbReference type="Pfam" id="PF01636"/>
    </source>
</evidence>
<proteinExistence type="predicted"/>
<feature type="domain" description="Aminoglycoside phosphotransferase" evidence="1">
    <location>
        <begin position="17"/>
        <end position="231"/>
    </location>
</feature>
<dbReference type="InterPro" id="IPR002575">
    <property type="entry name" value="Aminoglycoside_PTrfase"/>
</dbReference>
<name>A0A7K0DSL3_9NOCA</name>
<organism evidence="2 3">
    <name type="scientific">Nocardia aurantia</name>
    <dbReference type="NCBI Taxonomy" id="2585199"/>
    <lineage>
        <taxon>Bacteria</taxon>
        <taxon>Bacillati</taxon>
        <taxon>Actinomycetota</taxon>
        <taxon>Actinomycetes</taxon>
        <taxon>Mycobacteriales</taxon>
        <taxon>Nocardiaceae</taxon>
        <taxon>Nocardia</taxon>
    </lineage>
</organism>
<dbReference type="PANTHER" id="PTHR21310">
    <property type="entry name" value="AMINOGLYCOSIDE PHOSPHOTRANSFERASE-RELATED-RELATED"/>
    <property type="match status" value="1"/>
</dbReference>
<gene>
    <name evidence="2" type="ORF">NRB56_41110</name>
</gene>